<dbReference type="Pfam" id="PF00072">
    <property type="entry name" value="Response_reg"/>
    <property type="match status" value="1"/>
</dbReference>
<evidence type="ECO:0000259" key="6">
    <source>
        <dbReference type="PROSITE" id="PS50043"/>
    </source>
</evidence>
<feature type="modified residue" description="4-aspartylphosphate" evidence="5">
    <location>
        <position position="57"/>
    </location>
</feature>
<dbReference type="GO" id="GO:0006355">
    <property type="term" value="P:regulation of DNA-templated transcription"/>
    <property type="evidence" value="ECO:0007669"/>
    <property type="project" value="InterPro"/>
</dbReference>
<keyword evidence="9" id="KW-1185">Reference proteome</keyword>
<organism evidence="8 9">
    <name type="scientific">Catellatospora methionotrophica</name>
    <dbReference type="NCBI Taxonomy" id="121620"/>
    <lineage>
        <taxon>Bacteria</taxon>
        <taxon>Bacillati</taxon>
        <taxon>Actinomycetota</taxon>
        <taxon>Actinomycetes</taxon>
        <taxon>Micromonosporales</taxon>
        <taxon>Micromonosporaceae</taxon>
        <taxon>Catellatospora</taxon>
    </lineage>
</organism>
<evidence type="ECO:0000256" key="4">
    <source>
        <dbReference type="ARBA" id="ARBA00023163"/>
    </source>
</evidence>
<evidence type="ECO:0000256" key="1">
    <source>
        <dbReference type="ARBA" id="ARBA00022553"/>
    </source>
</evidence>
<dbReference type="InterPro" id="IPR016032">
    <property type="entry name" value="Sig_transdc_resp-reg_C-effctor"/>
</dbReference>
<dbReference type="InterPro" id="IPR001789">
    <property type="entry name" value="Sig_transdc_resp-reg_receiver"/>
</dbReference>
<dbReference type="PANTHER" id="PTHR43214:SF24">
    <property type="entry name" value="TRANSCRIPTIONAL REGULATORY PROTEIN NARL-RELATED"/>
    <property type="match status" value="1"/>
</dbReference>
<evidence type="ECO:0000256" key="2">
    <source>
        <dbReference type="ARBA" id="ARBA00023015"/>
    </source>
</evidence>
<gene>
    <name evidence="8" type="ORF">Cme02nite_48090</name>
</gene>
<keyword evidence="3 8" id="KW-0238">DNA-binding</keyword>
<comment type="caution">
    <text evidence="8">The sequence shown here is derived from an EMBL/GenBank/DDBJ whole genome shotgun (WGS) entry which is preliminary data.</text>
</comment>
<dbReference type="GO" id="GO:0003677">
    <property type="term" value="F:DNA binding"/>
    <property type="evidence" value="ECO:0007669"/>
    <property type="project" value="UniProtKB-KW"/>
</dbReference>
<dbReference type="CDD" id="cd17535">
    <property type="entry name" value="REC_NarL-like"/>
    <property type="match status" value="1"/>
</dbReference>
<dbReference type="SMART" id="SM00448">
    <property type="entry name" value="REC"/>
    <property type="match status" value="1"/>
</dbReference>
<protein>
    <submittedName>
        <fullName evidence="8">DNA-binding response regulator</fullName>
    </submittedName>
</protein>
<name>A0A8J3LCA5_9ACTN</name>
<feature type="domain" description="Response regulatory" evidence="7">
    <location>
        <begin position="6"/>
        <end position="120"/>
    </location>
</feature>
<dbReference type="PRINTS" id="PR00038">
    <property type="entry name" value="HTHLUXR"/>
</dbReference>
<dbReference type="Gene3D" id="3.40.50.2300">
    <property type="match status" value="1"/>
</dbReference>
<dbReference type="SMART" id="SM00421">
    <property type="entry name" value="HTH_LUXR"/>
    <property type="match status" value="1"/>
</dbReference>
<dbReference type="SUPFAM" id="SSF46894">
    <property type="entry name" value="C-terminal effector domain of the bipartite response regulators"/>
    <property type="match status" value="1"/>
</dbReference>
<dbReference type="PROSITE" id="PS50110">
    <property type="entry name" value="RESPONSE_REGULATORY"/>
    <property type="match status" value="1"/>
</dbReference>
<evidence type="ECO:0000313" key="9">
    <source>
        <dbReference type="Proteomes" id="UP000660339"/>
    </source>
</evidence>
<sequence>MDEPTTVLVADDNSVVRSVLREMLHGQGPLSVVGEAGDGERALELASTLRPDVTLLDHRMPRRDGLSVIASISAHSRVLMLTRTVDEDVVLAAIRAGAAGYLVHGQFGPAELRQAIQAVAGGEAHLSPTAARVLVSSVRRAPEPRTADRHGLSRREREVMELIAGGLSNGAIANRLVVAVKTVENHVNRVFAKLGARTRDEATAIWRGPRRRA</sequence>
<dbReference type="GO" id="GO:0000160">
    <property type="term" value="P:phosphorelay signal transduction system"/>
    <property type="evidence" value="ECO:0007669"/>
    <property type="project" value="InterPro"/>
</dbReference>
<proteinExistence type="predicted"/>
<dbReference type="RefSeq" id="WP_166385678.1">
    <property type="nucleotide sequence ID" value="NZ_BAAATT010000003.1"/>
</dbReference>
<dbReference type="Pfam" id="PF00196">
    <property type="entry name" value="GerE"/>
    <property type="match status" value="1"/>
</dbReference>
<dbReference type="PROSITE" id="PS50043">
    <property type="entry name" value="HTH_LUXR_2"/>
    <property type="match status" value="1"/>
</dbReference>
<feature type="domain" description="HTH luxR-type" evidence="6">
    <location>
        <begin position="145"/>
        <end position="210"/>
    </location>
</feature>
<evidence type="ECO:0000313" key="8">
    <source>
        <dbReference type="EMBL" id="GIG16477.1"/>
    </source>
</evidence>
<dbReference type="SUPFAM" id="SSF52172">
    <property type="entry name" value="CheY-like"/>
    <property type="match status" value="1"/>
</dbReference>
<dbReference type="InterPro" id="IPR058245">
    <property type="entry name" value="NreC/VraR/RcsB-like_REC"/>
</dbReference>
<keyword evidence="2" id="KW-0805">Transcription regulation</keyword>
<reference evidence="8" key="1">
    <citation type="submission" date="2021-01" db="EMBL/GenBank/DDBJ databases">
        <title>Whole genome shotgun sequence of Catellatospora methionotrophica NBRC 14553.</title>
        <authorList>
            <person name="Komaki H."/>
            <person name="Tamura T."/>
        </authorList>
    </citation>
    <scope>NUCLEOTIDE SEQUENCE</scope>
    <source>
        <strain evidence="8">NBRC 14553</strain>
    </source>
</reference>
<dbReference type="Proteomes" id="UP000660339">
    <property type="component" value="Unassembled WGS sequence"/>
</dbReference>
<dbReference type="EMBL" id="BONJ01000026">
    <property type="protein sequence ID" value="GIG16477.1"/>
    <property type="molecule type" value="Genomic_DNA"/>
</dbReference>
<evidence type="ECO:0000259" key="7">
    <source>
        <dbReference type="PROSITE" id="PS50110"/>
    </source>
</evidence>
<dbReference type="PANTHER" id="PTHR43214">
    <property type="entry name" value="TWO-COMPONENT RESPONSE REGULATOR"/>
    <property type="match status" value="1"/>
</dbReference>
<dbReference type="PROSITE" id="PS00622">
    <property type="entry name" value="HTH_LUXR_1"/>
    <property type="match status" value="1"/>
</dbReference>
<dbReference type="InterPro" id="IPR011006">
    <property type="entry name" value="CheY-like_superfamily"/>
</dbReference>
<keyword evidence="1 5" id="KW-0597">Phosphoprotein</keyword>
<dbReference type="InterPro" id="IPR039420">
    <property type="entry name" value="WalR-like"/>
</dbReference>
<keyword evidence="4" id="KW-0804">Transcription</keyword>
<dbReference type="AlphaFoldDB" id="A0A8J3LCA5"/>
<accession>A0A8J3LCA5</accession>
<evidence type="ECO:0000256" key="3">
    <source>
        <dbReference type="ARBA" id="ARBA00023125"/>
    </source>
</evidence>
<dbReference type="InterPro" id="IPR000792">
    <property type="entry name" value="Tscrpt_reg_LuxR_C"/>
</dbReference>
<dbReference type="CDD" id="cd06170">
    <property type="entry name" value="LuxR_C_like"/>
    <property type="match status" value="1"/>
</dbReference>
<evidence type="ECO:0000256" key="5">
    <source>
        <dbReference type="PROSITE-ProRule" id="PRU00169"/>
    </source>
</evidence>